<name>A0A9W5RCT8_9ACTO</name>
<organism evidence="2 3">
    <name type="scientific">Gleimia europaea ACS-120-V-Col10b</name>
    <dbReference type="NCBI Taxonomy" id="883069"/>
    <lineage>
        <taxon>Bacteria</taxon>
        <taxon>Bacillati</taxon>
        <taxon>Actinomycetota</taxon>
        <taxon>Actinomycetes</taxon>
        <taxon>Actinomycetales</taxon>
        <taxon>Actinomycetaceae</taxon>
        <taxon>Gleimia</taxon>
    </lineage>
</organism>
<gene>
    <name evidence="2" type="ORF">HMPREF9238_01621</name>
</gene>
<comment type="caution">
    <text evidence="2">The sequence shown here is derived from an EMBL/GenBank/DDBJ whole genome shotgun (WGS) entry which is preliminary data.</text>
</comment>
<dbReference type="Proteomes" id="UP000014387">
    <property type="component" value="Unassembled WGS sequence"/>
</dbReference>
<evidence type="ECO:0000256" key="1">
    <source>
        <dbReference type="SAM" id="MobiDB-lite"/>
    </source>
</evidence>
<reference evidence="2 3" key="1">
    <citation type="submission" date="2013-05" db="EMBL/GenBank/DDBJ databases">
        <title>The Genome Sequence of Actinomyces europaeus ACS-120-V-COL10B.</title>
        <authorList>
            <consortium name="The Broad Institute Genomics Platform"/>
            <person name="Earl A."/>
            <person name="Ward D."/>
            <person name="Feldgarden M."/>
            <person name="Gevers D."/>
            <person name="Saerens B."/>
            <person name="Vaneechoutte M."/>
            <person name="Walker B."/>
            <person name="Young S."/>
            <person name="Zeng Q."/>
            <person name="Gargeya S."/>
            <person name="Fitzgerald M."/>
            <person name="Haas B."/>
            <person name="Abouelleil A."/>
            <person name="Allen A.W."/>
            <person name="Alvarado L."/>
            <person name="Arachchi H.M."/>
            <person name="Berlin A.M."/>
            <person name="Chapman S.B."/>
            <person name="Gainer-Dewar J."/>
            <person name="Goldberg J."/>
            <person name="Griggs A."/>
            <person name="Gujja S."/>
            <person name="Hansen M."/>
            <person name="Howarth C."/>
            <person name="Imamovic A."/>
            <person name="Ireland A."/>
            <person name="Larimer J."/>
            <person name="McCowan C."/>
            <person name="Murphy C."/>
            <person name="Pearson M."/>
            <person name="Poon T.W."/>
            <person name="Priest M."/>
            <person name="Roberts A."/>
            <person name="Saif S."/>
            <person name="Shea T."/>
            <person name="Sisk P."/>
            <person name="Sykes S."/>
            <person name="Wortman J."/>
            <person name="Nusbaum C."/>
            <person name="Birren B."/>
        </authorList>
    </citation>
    <scope>NUCLEOTIDE SEQUENCE [LARGE SCALE GENOMIC DNA]</scope>
    <source>
        <strain evidence="2 3">ACS-120-V-Col10b</strain>
    </source>
</reference>
<dbReference type="RefSeq" id="WP_016444942.1">
    <property type="nucleotide sequence ID" value="NZ_KE150268.1"/>
</dbReference>
<protein>
    <submittedName>
        <fullName evidence="2">Uncharacterized protein</fullName>
    </submittedName>
</protein>
<dbReference type="AlphaFoldDB" id="A0A9W5RCT8"/>
<feature type="region of interest" description="Disordered" evidence="1">
    <location>
        <begin position="1"/>
        <end position="20"/>
    </location>
</feature>
<accession>A0A9W5RCT8</accession>
<proteinExistence type="predicted"/>
<sequence length="89" mass="9929">MPGPTLGQKFGLDTAADWDAPPAGQEEIELAIEDAKCRESSGITEAMYDKEFAEQEKLVEENSRDLAPLIEKNKKLTETAREIIREYAS</sequence>
<dbReference type="OrthoDB" id="3253805at2"/>
<dbReference type="EMBL" id="AGWN01000004">
    <property type="protein sequence ID" value="EPD29420.1"/>
    <property type="molecule type" value="Genomic_DNA"/>
</dbReference>
<evidence type="ECO:0000313" key="2">
    <source>
        <dbReference type="EMBL" id="EPD29420.1"/>
    </source>
</evidence>
<evidence type="ECO:0000313" key="3">
    <source>
        <dbReference type="Proteomes" id="UP000014387"/>
    </source>
</evidence>
<keyword evidence="3" id="KW-1185">Reference proteome</keyword>